<accession>A0AAV3J8V2</accession>
<dbReference type="Proteomes" id="UP000014570">
    <property type="component" value="Unassembled WGS sequence"/>
</dbReference>
<gene>
    <name evidence="1" type="ORF">LEP1GSC103_1579</name>
</gene>
<organism evidence="1 2">
    <name type="scientific">Leptospira borgpetersenii serovar Javanica str. UI 09931</name>
    <dbReference type="NCBI Taxonomy" id="1049767"/>
    <lineage>
        <taxon>Bacteria</taxon>
        <taxon>Pseudomonadati</taxon>
        <taxon>Spirochaetota</taxon>
        <taxon>Spirochaetia</taxon>
        <taxon>Leptospirales</taxon>
        <taxon>Leptospiraceae</taxon>
        <taxon>Leptospira</taxon>
    </lineage>
</organism>
<dbReference type="EMBL" id="AHNP02000010">
    <property type="protein sequence ID" value="EPG56975.1"/>
    <property type="molecule type" value="Genomic_DNA"/>
</dbReference>
<protein>
    <submittedName>
        <fullName evidence="1">Uncharacterized protein</fullName>
    </submittedName>
</protein>
<comment type="caution">
    <text evidence="1">The sequence shown here is derived from an EMBL/GenBank/DDBJ whole genome shotgun (WGS) entry which is preliminary data.</text>
</comment>
<evidence type="ECO:0000313" key="1">
    <source>
        <dbReference type="EMBL" id="EPG56975.1"/>
    </source>
</evidence>
<sequence>MSAGTLGVVALAMNQDLMSSVNKFADHIGKEAYKNRETIDTAITVAASATAIVSGGMSLVALAAYKTAQGAVAGGALGALAGAATIGNAPLSIATGGMVSYDISYSYEKGFGASVGGGMKLMEGLGVGATLSYNEQTGFGTSAGLQAGTSALSFNAGISYSEQGGISANAGLGLGMGKNGT</sequence>
<name>A0AAV3J8V2_LEPBO</name>
<proteinExistence type="predicted"/>
<reference evidence="1 2" key="1">
    <citation type="submission" date="2013-04" db="EMBL/GenBank/DDBJ databases">
        <authorList>
            <person name="Harkins D.M."/>
            <person name="Durkin A.S."/>
            <person name="Brinkac L.M."/>
            <person name="Haft D.H."/>
            <person name="Selengut J.D."/>
            <person name="Sanka R."/>
            <person name="DePew J."/>
            <person name="Purushe J."/>
            <person name="Chanthongthip A."/>
            <person name="Lattana O."/>
            <person name="Phetsouvanh R."/>
            <person name="Newton P.N."/>
            <person name="Vinetz J.M."/>
            <person name="Sutton G.G."/>
            <person name="Nierman W.C."/>
            <person name="Fouts D.E."/>
        </authorList>
    </citation>
    <scope>NUCLEOTIDE SEQUENCE [LARGE SCALE GENOMIC DNA]</scope>
    <source>
        <strain evidence="1 2">UI 09931</strain>
    </source>
</reference>
<evidence type="ECO:0000313" key="2">
    <source>
        <dbReference type="Proteomes" id="UP000014570"/>
    </source>
</evidence>
<dbReference type="AlphaFoldDB" id="A0AAV3J8V2"/>